<proteinExistence type="predicted"/>
<name>A0AA36CBU4_9BILA</name>
<feature type="region of interest" description="Disordered" evidence="1">
    <location>
        <begin position="100"/>
        <end position="174"/>
    </location>
</feature>
<evidence type="ECO:0000313" key="2">
    <source>
        <dbReference type="EMBL" id="CAJ0565485.1"/>
    </source>
</evidence>
<evidence type="ECO:0000256" key="1">
    <source>
        <dbReference type="SAM" id="MobiDB-lite"/>
    </source>
</evidence>
<evidence type="ECO:0000313" key="3">
    <source>
        <dbReference type="Proteomes" id="UP001177023"/>
    </source>
</evidence>
<sequence>MDSNYNLDLDDELFIRNRPDVVTLPRLGNKTCRPTLQEGQFPAAIPPKTEFQRMSLNDSTDDGDDVLAAAKRTFQASLDYFKQTSIKSIANIKLPQLSKVHGAGGPHPALNPEAMPADEPTPNPEATPAAVSAMNPGATRSGGTRTESRSYDRSGVRTSKPGASPNTKPRKPTCCRLDHLIPDARGDIQPPSTANRTWCRLCGRPGHLSERGANLAAPEDIQQLLALQKR</sequence>
<feature type="compositionally biased region" description="Basic and acidic residues" evidence="1">
    <location>
        <begin position="146"/>
        <end position="155"/>
    </location>
</feature>
<dbReference type="AlphaFoldDB" id="A0AA36CBU4"/>
<keyword evidence="3" id="KW-1185">Reference proteome</keyword>
<dbReference type="Proteomes" id="UP001177023">
    <property type="component" value="Unassembled WGS sequence"/>
</dbReference>
<feature type="non-terminal residue" evidence="2">
    <location>
        <position position="1"/>
    </location>
</feature>
<accession>A0AA36CBU4</accession>
<protein>
    <submittedName>
        <fullName evidence="2">Uncharacterized protein</fullName>
    </submittedName>
</protein>
<organism evidence="2 3">
    <name type="scientific">Mesorhabditis spiculigera</name>
    <dbReference type="NCBI Taxonomy" id="96644"/>
    <lineage>
        <taxon>Eukaryota</taxon>
        <taxon>Metazoa</taxon>
        <taxon>Ecdysozoa</taxon>
        <taxon>Nematoda</taxon>
        <taxon>Chromadorea</taxon>
        <taxon>Rhabditida</taxon>
        <taxon>Rhabditina</taxon>
        <taxon>Rhabditomorpha</taxon>
        <taxon>Rhabditoidea</taxon>
        <taxon>Rhabditidae</taxon>
        <taxon>Mesorhabditinae</taxon>
        <taxon>Mesorhabditis</taxon>
    </lineage>
</organism>
<gene>
    <name evidence="2" type="ORF">MSPICULIGERA_LOCUS4125</name>
</gene>
<reference evidence="2" key="1">
    <citation type="submission" date="2023-06" db="EMBL/GenBank/DDBJ databases">
        <authorList>
            <person name="Delattre M."/>
        </authorList>
    </citation>
    <scope>NUCLEOTIDE SEQUENCE</scope>
    <source>
        <strain evidence="2">AF72</strain>
    </source>
</reference>
<comment type="caution">
    <text evidence="2">The sequence shown here is derived from an EMBL/GenBank/DDBJ whole genome shotgun (WGS) entry which is preliminary data.</text>
</comment>
<dbReference type="EMBL" id="CATQJA010001053">
    <property type="protein sequence ID" value="CAJ0565485.1"/>
    <property type="molecule type" value="Genomic_DNA"/>
</dbReference>